<reference evidence="2" key="1">
    <citation type="submission" date="2018-09" db="EMBL/GenBank/DDBJ databases">
        <authorList>
            <person name="Livingstone P.G."/>
            <person name="Whitworth D.E."/>
        </authorList>
    </citation>
    <scope>NUCLEOTIDE SEQUENCE [LARGE SCALE GENOMIC DNA]</scope>
    <source>
        <strain evidence="2">CA051B</strain>
    </source>
</reference>
<sequence>MIDEGVFMSRRKLRRAFSRLLLLAPVTTLGMACSSTWGCESGSTQQERRRIANIQLSDGGTATASTSCEELCALVGGTTPCSFHRSSEQLPEPDEVSCQMAYFCEGRRPEGLCSDGAVAGGTPELGALFAKMAHLEAASVPAFERLADELAAHGAPERLVRAARRSAGEEVRHARVMEALAVRHGAAMPEVAVAPFQPRSLEALAIENAVEGCVRETFGALLAQWQARCAEDATVRASLGTIAPDELRHAELSWAIDAWALGRLSSDARARVEAARREAWLALERDAEASHLPGAVALQSGLPSPEVARRLVRELSQALTAPLPV</sequence>
<dbReference type="EMBL" id="RAWB01000016">
    <property type="protein sequence ID" value="RKH67502.1"/>
    <property type="molecule type" value="Genomic_DNA"/>
</dbReference>
<accession>A0A3A8QRK0</accession>
<organism evidence="1 2">
    <name type="scientific">Corallococcus llansteffanensis</name>
    <dbReference type="NCBI Taxonomy" id="2316731"/>
    <lineage>
        <taxon>Bacteria</taxon>
        <taxon>Pseudomonadati</taxon>
        <taxon>Myxococcota</taxon>
        <taxon>Myxococcia</taxon>
        <taxon>Myxococcales</taxon>
        <taxon>Cystobacterineae</taxon>
        <taxon>Myxococcaceae</taxon>
        <taxon>Corallococcus</taxon>
    </lineage>
</organism>
<gene>
    <name evidence="1" type="ORF">D7V93_02970</name>
</gene>
<evidence type="ECO:0000313" key="1">
    <source>
        <dbReference type="EMBL" id="RKH67502.1"/>
    </source>
</evidence>
<comment type="caution">
    <text evidence="1">The sequence shown here is derived from an EMBL/GenBank/DDBJ whole genome shotgun (WGS) entry which is preliminary data.</text>
</comment>
<dbReference type="AlphaFoldDB" id="A0A3A8QRK0"/>
<dbReference type="Proteomes" id="UP000272888">
    <property type="component" value="Unassembled WGS sequence"/>
</dbReference>
<evidence type="ECO:0000313" key="2">
    <source>
        <dbReference type="Proteomes" id="UP000272888"/>
    </source>
</evidence>
<proteinExistence type="predicted"/>
<protein>
    <recommendedName>
        <fullName evidence="3">Ferritin-like domain-containing protein</fullName>
    </recommendedName>
</protein>
<evidence type="ECO:0008006" key="3">
    <source>
        <dbReference type="Google" id="ProtNLM"/>
    </source>
</evidence>
<name>A0A3A8QRK0_9BACT</name>
<dbReference type="InterPro" id="IPR009078">
    <property type="entry name" value="Ferritin-like_SF"/>
</dbReference>
<keyword evidence="2" id="KW-1185">Reference proteome</keyword>
<dbReference type="SUPFAM" id="SSF47240">
    <property type="entry name" value="Ferritin-like"/>
    <property type="match status" value="1"/>
</dbReference>